<dbReference type="Gene3D" id="1.20.1250.20">
    <property type="entry name" value="MFS general substrate transporter like domains"/>
    <property type="match status" value="3"/>
</dbReference>
<name>A0A2M9CWC1_9BACT</name>
<keyword evidence="2" id="KW-1003">Cell membrane</keyword>
<feature type="transmembrane region" description="Helical" evidence="3">
    <location>
        <begin position="605"/>
        <end position="624"/>
    </location>
</feature>
<feature type="transmembrane region" description="Helical" evidence="3">
    <location>
        <begin position="246"/>
        <end position="266"/>
    </location>
</feature>
<evidence type="ECO:0000313" key="5">
    <source>
        <dbReference type="Proteomes" id="UP000230000"/>
    </source>
</evidence>
<organism evidence="4 5">
    <name type="scientific">Thermoflavifilum aggregans</name>
    <dbReference type="NCBI Taxonomy" id="454188"/>
    <lineage>
        <taxon>Bacteria</taxon>
        <taxon>Pseudomonadati</taxon>
        <taxon>Bacteroidota</taxon>
        <taxon>Chitinophagia</taxon>
        <taxon>Chitinophagales</taxon>
        <taxon>Chitinophagaceae</taxon>
        <taxon>Thermoflavifilum</taxon>
    </lineage>
</organism>
<dbReference type="EMBL" id="PGFG01000001">
    <property type="protein sequence ID" value="PJJ76204.1"/>
    <property type="molecule type" value="Genomic_DNA"/>
</dbReference>
<protein>
    <submittedName>
        <fullName evidence="4">Fucose permease</fullName>
    </submittedName>
</protein>
<keyword evidence="3" id="KW-0472">Membrane</keyword>
<evidence type="ECO:0000256" key="2">
    <source>
        <dbReference type="ARBA" id="ARBA00022475"/>
    </source>
</evidence>
<feature type="transmembrane region" description="Helical" evidence="3">
    <location>
        <begin position="630"/>
        <end position="651"/>
    </location>
</feature>
<keyword evidence="3" id="KW-0812">Transmembrane</keyword>
<dbReference type="AlphaFoldDB" id="A0A2M9CWC1"/>
<gene>
    <name evidence="4" type="ORF">BXY57_1812</name>
</gene>
<feature type="transmembrane region" description="Helical" evidence="3">
    <location>
        <begin position="572"/>
        <end position="593"/>
    </location>
</feature>
<dbReference type="InterPro" id="IPR036259">
    <property type="entry name" value="MFS_trans_sf"/>
</dbReference>
<dbReference type="PANTHER" id="PTHR43702">
    <property type="entry name" value="L-FUCOSE-PROTON SYMPORTER"/>
    <property type="match status" value="1"/>
</dbReference>
<feature type="transmembrane region" description="Helical" evidence="3">
    <location>
        <begin position="92"/>
        <end position="109"/>
    </location>
</feature>
<comment type="caution">
    <text evidence="4">The sequence shown here is derived from an EMBL/GenBank/DDBJ whole genome shotgun (WGS) entry which is preliminary data.</text>
</comment>
<proteinExistence type="predicted"/>
<feature type="transmembrane region" description="Helical" evidence="3">
    <location>
        <begin position="420"/>
        <end position="448"/>
    </location>
</feature>
<sequence>MRWVVYPDHLANFCFDYCKIFYFSRSFTHKTKIYFSMAEPTSASSRGLHPAFFVLITVFFFWGFLAASNGVFIPFCKSHFNLTQLQSQLIDFAFYSAYFIGSLILYLLSAGSRMDILNKIGYRKGIIYGLLISVVGALVMIPCVDKEQVVPVQATQQRIAELSTGQDIQTSDHLFRFHRAEDGYHLFVQPAARADSIIHRAEWNTLLTTNFTYNTKEDAYEARFDANQLPALLQFLEQQYHETVTFGYFGLILMALFIVALGFALQQTAAQPFAVALGDPATGAHRLNLAGGLNSFGTTIGPLIISRLLFGPGKGSAAAADIHAVNEMYILIAGLFLAVALLFIFAKMPEVTSHEEFEPTRKATGAMNVITAFFLLIVLGIVLNFRLPVFIVGIVGILYVLFHANHAAQQNSEGWGAMRFPQLVLGMIGIFVYVGVEVTIQSNLGALLEKPGFLTPDGLDASKIDPYISLYWGSLMIGRWTGAITAFNLSRNTRKILMVIVPFIAYGVILLVNHIKQNNVGELLPYIPCIVVQIIGFFWGQEKPAKTLMIFGVLGMLAMLIGLLTHGYVGTFAFISGGLFCSVMWPSIFALAITGLGKYTSQGSAFLIMMILGGALIPPVQGGLADIPAIGIHYSYVIPILCFAYITFFGYRVRSILQSQGLDYEAAISSGH</sequence>
<evidence type="ECO:0000313" key="4">
    <source>
        <dbReference type="EMBL" id="PJJ76204.1"/>
    </source>
</evidence>
<evidence type="ECO:0000256" key="1">
    <source>
        <dbReference type="ARBA" id="ARBA00004429"/>
    </source>
</evidence>
<feature type="transmembrane region" description="Helical" evidence="3">
    <location>
        <begin position="523"/>
        <end position="540"/>
    </location>
</feature>
<feature type="transmembrane region" description="Helical" evidence="3">
    <location>
        <begin position="287"/>
        <end position="308"/>
    </location>
</feature>
<feature type="transmembrane region" description="Helical" evidence="3">
    <location>
        <begin position="468"/>
        <end position="489"/>
    </location>
</feature>
<feature type="transmembrane region" description="Helical" evidence="3">
    <location>
        <begin position="547"/>
        <end position="566"/>
    </location>
</feature>
<feature type="transmembrane region" description="Helical" evidence="3">
    <location>
        <begin position="121"/>
        <end position="141"/>
    </location>
</feature>
<dbReference type="GO" id="GO:0005886">
    <property type="term" value="C:plasma membrane"/>
    <property type="evidence" value="ECO:0007669"/>
    <property type="project" value="UniProtKB-SubCell"/>
</dbReference>
<feature type="transmembrane region" description="Helical" evidence="3">
    <location>
        <begin position="496"/>
        <end position="517"/>
    </location>
</feature>
<feature type="transmembrane region" description="Helical" evidence="3">
    <location>
        <begin position="389"/>
        <end position="408"/>
    </location>
</feature>
<dbReference type="PANTHER" id="PTHR43702:SF3">
    <property type="entry name" value="PROTEIN TSGA"/>
    <property type="match status" value="1"/>
</dbReference>
<dbReference type="InterPro" id="IPR050375">
    <property type="entry name" value="MFS_TsgA-like"/>
</dbReference>
<feature type="transmembrane region" description="Helical" evidence="3">
    <location>
        <begin position="366"/>
        <end position="383"/>
    </location>
</feature>
<dbReference type="SUPFAM" id="SSF103473">
    <property type="entry name" value="MFS general substrate transporter"/>
    <property type="match status" value="1"/>
</dbReference>
<feature type="transmembrane region" description="Helical" evidence="3">
    <location>
        <begin position="51"/>
        <end position="72"/>
    </location>
</feature>
<reference evidence="4 5" key="1">
    <citation type="submission" date="2017-11" db="EMBL/GenBank/DDBJ databases">
        <title>Genomic Encyclopedia of Archaeal and Bacterial Type Strains, Phase II (KMG-II): From Individual Species to Whole Genera.</title>
        <authorList>
            <person name="Goeker M."/>
        </authorList>
    </citation>
    <scope>NUCLEOTIDE SEQUENCE [LARGE SCALE GENOMIC DNA]</scope>
    <source>
        <strain evidence="4 5">DSM 27268</strain>
    </source>
</reference>
<comment type="subcellular location">
    <subcellularLocation>
        <location evidence="1">Cell inner membrane</location>
        <topology evidence="1">Multi-pass membrane protein</topology>
    </subcellularLocation>
</comment>
<evidence type="ECO:0000256" key="3">
    <source>
        <dbReference type="SAM" id="Phobius"/>
    </source>
</evidence>
<feature type="transmembrane region" description="Helical" evidence="3">
    <location>
        <begin position="328"/>
        <end position="346"/>
    </location>
</feature>
<accession>A0A2M9CWC1</accession>
<keyword evidence="3" id="KW-1133">Transmembrane helix</keyword>
<dbReference type="Proteomes" id="UP000230000">
    <property type="component" value="Unassembled WGS sequence"/>
</dbReference>
<keyword evidence="5" id="KW-1185">Reference proteome</keyword>